<feature type="transmembrane region" description="Helical" evidence="4">
    <location>
        <begin position="887"/>
        <end position="905"/>
    </location>
</feature>
<dbReference type="GO" id="GO:0005975">
    <property type="term" value="P:carbohydrate metabolic process"/>
    <property type="evidence" value="ECO:0007669"/>
    <property type="project" value="InterPro"/>
</dbReference>
<evidence type="ECO:0000256" key="4">
    <source>
        <dbReference type="SAM" id="Phobius"/>
    </source>
</evidence>
<dbReference type="InterPro" id="IPR011013">
    <property type="entry name" value="Gal_mutarotase_sf_dom"/>
</dbReference>
<evidence type="ECO:0000259" key="5">
    <source>
        <dbReference type="Pfam" id="PF06165"/>
    </source>
</evidence>
<gene>
    <name evidence="8" type="ORF">IDH44_07160</name>
</gene>
<feature type="compositionally biased region" description="Low complexity" evidence="3">
    <location>
        <begin position="2059"/>
        <end position="2068"/>
    </location>
</feature>
<feature type="compositionally biased region" description="Low complexity" evidence="3">
    <location>
        <begin position="1996"/>
        <end position="2011"/>
    </location>
</feature>
<dbReference type="GO" id="GO:0016757">
    <property type="term" value="F:glycosyltransferase activity"/>
    <property type="evidence" value="ECO:0007669"/>
    <property type="project" value="UniProtKB-KW"/>
</dbReference>
<feature type="compositionally biased region" description="Low complexity" evidence="3">
    <location>
        <begin position="2025"/>
        <end position="2051"/>
    </location>
</feature>
<evidence type="ECO:0000313" key="9">
    <source>
        <dbReference type="Proteomes" id="UP000621560"/>
    </source>
</evidence>
<feature type="region of interest" description="Disordered" evidence="3">
    <location>
        <begin position="2283"/>
        <end position="2325"/>
    </location>
</feature>
<dbReference type="SUPFAM" id="SSF48208">
    <property type="entry name" value="Six-hairpin glycosidases"/>
    <property type="match status" value="1"/>
</dbReference>
<feature type="compositionally biased region" description="Polar residues" evidence="3">
    <location>
        <begin position="384"/>
        <end position="402"/>
    </location>
</feature>
<dbReference type="Gene3D" id="1.50.10.10">
    <property type="match status" value="1"/>
</dbReference>
<keyword evidence="2" id="KW-0808">Transferase</keyword>
<dbReference type="InterPro" id="IPR012341">
    <property type="entry name" value="6hp_glycosidase-like_sf"/>
</dbReference>
<dbReference type="InterPro" id="IPR037824">
    <property type="entry name" value="GH94N_2_NdvB"/>
</dbReference>
<dbReference type="GO" id="GO:0030246">
    <property type="term" value="F:carbohydrate binding"/>
    <property type="evidence" value="ECO:0007669"/>
    <property type="project" value="InterPro"/>
</dbReference>
<dbReference type="InterPro" id="IPR037018">
    <property type="entry name" value="GH65_N"/>
</dbReference>
<keyword evidence="4" id="KW-0472">Membrane</keyword>
<feature type="transmembrane region" description="Helical" evidence="4">
    <location>
        <begin position="864"/>
        <end position="881"/>
    </location>
</feature>
<feature type="transmembrane region" description="Helical" evidence="4">
    <location>
        <begin position="490"/>
        <end position="513"/>
    </location>
</feature>
<dbReference type="InterPro" id="IPR008928">
    <property type="entry name" value="6-hairpin_glycosidase_sf"/>
</dbReference>
<dbReference type="Pfam" id="PF17167">
    <property type="entry name" value="Glyco_hydro_94"/>
    <property type="match status" value="1"/>
</dbReference>
<evidence type="ECO:0000259" key="6">
    <source>
        <dbReference type="Pfam" id="PF10091"/>
    </source>
</evidence>
<feature type="transmembrane region" description="Helical" evidence="4">
    <location>
        <begin position="976"/>
        <end position="998"/>
    </location>
</feature>
<keyword evidence="4" id="KW-1133">Transmembrane helix</keyword>
<organism evidence="8 9">
    <name type="scientific">Paenibacillus sabuli</name>
    <dbReference type="NCBI Taxonomy" id="2772509"/>
    <lineage>
        <taxon>Bacteria</taxon>
        <taxon>Bacillati</taxon>
        <taxon>Bacillota</taxon>
        <taxon>Bacilli</taxon>
        <taxon>Bacillales</taxon>
        <taxon>Paenibacillaceae</taxon>
        <taxon>Paenibacillus</taxon>
    </lineage>
</organism>
<dbReference type="InterPro" id="IPR033432">
    <property type="entry name" value="GH94_catalytic"/>
</dbReference>
<dbReference type="InterPro" id="IPR052047">
    <property type="entry name" value="GH94_Enzymes"/>
</dbReference>
<evidence type="ECO:0000313" key="8">
    <source>
        <dbReference type="EMBL" id="MBD2844963.1"/>
    </source>
</evidence>
<sequence>MILNQEQLKEEARKLALTHDPYMRRRPSTRLWRAIEADIDELRAFVEELRSESVPCTQPAEEWLLDHSEFLEEQALIVLDPDTRRALKALPQLRGSGEARVLALCGHFLKENDGTLDEEMLQALLGAYQEVSLLTLAEAWAVPQVLRLAIIRQLAEAMRLLRERRDICRRVERALTAAKPAELAPEAMEWMLAEAGLELPLSGPVVVHLIKHLREWSGESAAVREWLKNKLENGQDSLDKIITYEYQLQADYQVRTGNLIGSLRKLSRLSWLEAFERISLVERTLRRERTGDYAKLDLASRNTLRARVERLSRRLRVPESLVARAAVELADQAGEETAARLGAAQPASLGAPAGAADRSGAETGSAAHPGADEQTAHTPGSAAQAVQASGVPTSGAPSAQVSAVARQSDQEAVLPPRRAFFAYYLLEGDGLRALQRKLRAYSHPRALPESVVKRRAGSMYARLLAVLSAAALVLLALLVGSGGGLGWPQWIGIGALLLLPALEWAVTGAHLLIRGVTTPQPLLRYDFSAAVPPEATTLVVVPVIWSTAREVQELTERLELHYLATRDPQVHFALLGDYADADHARMTSDEVLMDEARLGIERLNARYPGRPFHLLQRRREWNEAEGVWMGWERKRGKLVELAELLQGGSATTFETIVGERSLYPQVRYVLTLDADTALPLGSAQRMIGTIHLPYNRPRLNAAGTRVVEGYGVLQPRIGMSYESVMRSRLAWLVSSAPGIDPYAFAVSDPYQDGLGEGIFTGKGIFEATSFHRVLGERIPDNRVLSHDLLEGGFLRAGLLSDIELIDGQPATFYATQQRQHRWVRGDWQLLPWLLPAVRDRRGQRSAVDLSALTRWQIVDNLRRSLMAPLYAALLLLAYAGLPGRPGLWLAAVLATLGLPVLLQLLHPRGWRQQAKGLRTAAGQTAVTLAALPYQTFMLLDAIGRTLYRLLVSRRHLLEWVSSAEQERRQQSGAKPVFWGLAGGWLFIAAFVIAVAASGAAPGEFAAGLALAALWAAAPLLVRALERPVAAASTPAEDGPLHGLAREIWAFFDDFVTAREHWLPPDNVQFDPPVGIAHRTSPTNIGLYLTAVVAARDFDFIDTTAMIERLERTLDTLDRLDKWEGHLYNWYDTTTLRPLQPIYVSTVDSGNLVGALVAAKEGVAEWIGRDLNAPLRPQGGPYTQEELNVAFAEELAPDRGALAGASAPAERRGGAGWDKRGQRLVQRMERLIEATDFRPLYDADAKLLALGYHVQRHERDQVLYDLMASEARQASFVAIALGQVSVSHWNVLGRTMTRAAGRPALLSWSGTMFEYLMPSLLMRTYRSSVWDSTNRAVVERQLEYARQCGVPLGVSESGYYAFDHQMNYQYQAFGVPGLGFKRGLERDLVVSPYATILALPYARRAAEQALEELQRLGARGKYGFYEAVDYTPERLPGSQRYAVVQSFMAHHQGMSLLTLANLLGGDVMIERFHRDKRVRAAELLLQERLPERPKLIRHPAMTRTHGIPARPEHADGARTFIGGVPRLPEVALLSGGSLTAGVTATGGGFLRLGTASVTRWRADAATEAWGSCLYIRDVSADAVWSPTPYPCGAASAELEVRFTQDQAVFTDRREATETELAVVVSPEASAEVRRLTLTNTSGVAKIYEVTTYVEPALAEAMADDAHPAFSKLFIKTSYDEQAQCLLAHRRPRQSGDEVMSAAHALLLPEDPGAALEFETDRAAFIGRGRTLAEPQALRAPLQGRTGSVADPALVVRRRFSIEPGQRAVLYAVTAASYDVAEPAAIIRRLSGAAALGRVFELAWNRGQIELRHLGVTARDAAMFQTLGAQVLYAPPLSEARIEAIRRNTLGQSALWPHGLSGDRPIVLVRVAGRGGLPLVAKLLVGHEYLRRMGVPFDLVLLNESREGYQQAMQETLQRAVDHEVDRYGAAPEGVRVLAAQALSEEERTLLTAVACLVLRAGASSLRAQLRWHGTDNTSLPEPLGPSRQPSPPRAPGTTEATEATRAAAVAESETTDASEALETPNAARAAEPAAHRPAMSSPAAPAAAPNQADEARAARPESAAAPRSAAEELLYDNGWGGFTRDGRAYRMTIEHGRELPAPWSNVMANPAFGTLVTELGTGYTWWRNSRECKLTSWSNDPVLDPPSEKCYLRDERDGVVWDTAATSGAGEAVQVTHGRGYSGFVRDYAGIRSEQTVFVPWRDPVKLVRLKLTNTGRTRRELSVTYYAEWVLGVSRYGNGPLIETDWDGQAGLLLAVNRYQETFREAHAFLGIFADAEEGAGAARSSASATERTEPGGTASETPVGASAASSNSSPDSSDSSEHAELTWTGDRVEFIGRGGTVHRPAALQRTALSGRTGVYGDACGAVQRRIVLEPGETRTVNILLGCAADRAQAAELAGRYRSAAAAQAALAEVRAEWEALLGQVVVETPAKEMDLLMNGWLLYQSLACRMWARTAFYQAGGAYGYRDQLQDAQSMLHAYPELTRRQILLHAAHQYVEGDVQHWWHEETARGIRTQFSDDLLWLPYTVSRYVEHTGDAGVLDESAPYLTSAPLAAGEHERYEATVQADERGTVYAHCLRAIDLALSRIGEHGLPLIGIGDWNDGMNHVGSEGRGESVWLGWFLSDVLTRFEPICRAQGESERAARYEAARGALAEALDAHGWDGHWYRRAFTDAGDWLGTMAGEECRIDAIAQSWSVLSGAGAPDKTMRAMEAFDRELVDRELSIARLLTPPFEHSEPSPGYIQGYPPGIRENGAQYTHGVLWGIAAWAKLGRGDKAFELLRLLSPITHTRTPGEVRRYVGEPYVMAADVYTAPPHKGHAGWTWYTGAAGWMYQVGLESVLGIRRRGDRLLVQPCIPADWPGYTVTYRYGRTRYRIEAANGSGTGVGVSRILLDGRELPAAEPDLHVHSAAPIAAIPLVDDGGAHIVELTI</sequence>
<dbReference type="Proteomes" id="UP000621560">
    <property type="component" value="Unassembled WGS sequence"/>
</dbReference>
<proteinExistence type="predicted"/>
<dbReference type="InterPro" id="IPR010383">
    <property type="entry name" value="Glyco_hydrolase_94_b-supersand"/>
</dbReference>
<protein>
    <submittedName>
        <fullName evidence="8">DUF3131 domain-containing protein</fullName>
    </submittedName>
</protein>
<dbReference type="SMART" id="SM01068">
    <property type="entry name" value="CBM_X"/>
    <property type="match status" value="2"/>
</dbReference>
<name>A0A927BQN4_9BACL</name>
<feature type="domain" description="Glycosyl hydrolase 94 supersandwich" evidence="5">
    <location>
        <begin position="1525"/>
        <end position="1789"/>
    </location>
</feature>
<keyword evidence="9" id="KW-1185">Reference proteome</keyword>
<accession>A0A927BQN4</accession>
<feature type="region of interest" description="Disordered" evidence="3">
    <location>
        <begin position="1970"/>
        <end position="2068"/>
    </location>
</feature>
<feature type="domain" description="Glycosyl hydrolase 94 supersandwich" evidence="5">
    <location>
        <begin position="2086"/>
        <end position="2403"/>
    </location>
</feature>
<keyword evidence="4" id="KW-0812">Transmembrane</keyword>
<evidence type="ECO:0000256" key="1">
    <source>
        <dbReference type="ARBA" id="ARBA00022676"/>
    </source>
</evidence>
<dbReference type="InterPro" id="IPR037820">
    <property type="entry name" value="GH94N_NdvB"/>
</dbReference>
<dbReference type="RefSeq" id="WP_190916112.1">
    <property type="nucleotide sequence ID" value="NZ_JACXIZ010000013.1"/>
</dbReference>
<feature type="compositionally biased region" description="Low complexity" evidence="3">
    <location>
        <begin position="2306"/>
        <end position="2318"/>
    </location>
</feature>
<evidence type="ECO:0000256" key="2">
    <source>
        <dbReference type="ARBA" id="ARBA00022679"/>
    </source>
</evidence>
<feature type="transmembrane region" description="Helical" evidence="4">
    <location>
        <begin position="463"/>
        <end position="484"/>
    </location>
</feature>
<feature type="domain" description="Glycosyl hydrolase 94 catalytic" evidence="7">
    <location>
        <begin position="2418"/>
        <end position="2842"/>
    </location>
</feature>
<keyword evidence="1" id="KW-0328">Glycosyltransferase</keyword>
<dbReference type="Gene3D" id="2.60.420.10">
    <property type="entry name" value="Maltose phosphorylase, domain 3"/>
    <property type="match status" value="1"/>
</dbReference>
<dbReference type="Gene3D" id="2.70.98.40">
    <property type="entry name" value="Glycoside hydrolase, family 65, N-terminal domain"/>
    <property type="match status" value="2"/>
</dbReference>
<dbReference type="CDD" id="cd11756">
    <property type="entry name" value="GH94N_ChvB_NdvB_1_like"/>
    <property type="match status" value="1"/>
</dbReference>
<dbReference type="InterPro" id="IPR019282">
    <property type="entry name" value="Glycoamylase-like_cons_dom"/>
</dbReference>
<dbReference type="PANTHER" id="PTHR37469:SF2">
    <property type="entry name" value="CELLOBIONIC ACID PHOSPHORYLASE"/>
    <property type="match status" value="1"/>
</dbReference>
<dbReference type="Pfam" id="PF06165">
    <property type="entry name" value="GH94_b-supersand"/>
    <property type="match status" value="2"/>
</dbReference>
<dbReference type="Gene3D" id="1.50.10.140">
    <property type="match status" value="1"/>
</dbReference>
<reference evidence="8" key="1">
    <citation type="submission" date="2020-09" db="EMBL/GenBank/DDBJ databases">
        <title>A novel bacterium of genus Paenibacillus, isolated from South China Sea.</title>
        <authorList>
            <person name="Huang H."/>
            <person name="Mo K."/>
            <person name="Hu Y."/>
        </authorList>
    </citation>
    <scope>NUCLEOTIDE SEQUENCE</scope>
    <source>
        <strain evidence="8">IB182496</strain>
    </source>
</reference>
<dbReference type="PANTHER" id="PTHR37469">
    <property type="entry name" value="CELLOBIONIC ACID PHOSPHORYLASE-RELATED"/>
    <property type="match status" value="1"/>
</dbReference>
<evidence type="ECO:0000259" key="7">
    <source>
        <dbReference type="Pfam" id="PF17167"/>
    </source>
</evidence>
<dbReference type="SUPFAM" id="SSF74650">
    <property type="entry name" value="Galactose mutarotase-like"/>
    <property type="match status" value="2"/>
</dbReference>
<dbReference type="Pfam" id="PF10091">
    <property type="entry name" value="Glycoamylase"/>
    <property type="match status" value="1"/>
</dbReference>
<evidence type="ECO:0000256" key="3">
    <source>
        <dbReference type="SAM" id="MobiDB-lite"/>
    </source>
</evidence>
<dbReference type="CDD" id="cd11753">
    <property type="entry name" value="GH94N_ChvB_NdvB_2_like"/>
    <property type="match status" value="1"/>
</dbReference>
<dbReference type="EMBL" id="JACXIZ010000013">
    <property type="protein sequence ID" value="MBD2844963.1"/>
    <property type="molecule type" value="Genomic_DNA"/>
</dbReference>
<comment type="caution">
    <text evidence="8">The sequence shown here is derived from an EMBL/GenBank/DDBJ whole genome shotgun (WGS) entry which is preliminary data.</text>
</comment>
<feature type="region of interest" description="Disordered" evidence="3">
    <location>
        <begin position="343"/>
        <end position="402"/>
    </location>
</feature>
<feature type="domain" description="Glycoamylase-like" evidence="6">
    <location>
        <begin position="1265"/>
        <end position="1464"/>
    </location>
</feature>